<protein>
    <submittedName>
        <fullName evidence="1">Uncharacterized protein</fullName>
    </submittedName>
</protein>
<reference evidence="1 2" key="2">
    <citation type="submission" date="2017-10" db="EMBL/GenBank/DDBJ databases">
        <title>Bacterial endophytes that colonize and modify switchgrass growth.</title>
        <authorList>
            <person name="Debolt S."/>
        </authorList>
    </citation>
    <scope>NUCLEOTIDE SEQUENCE [LARGE SCALE GENOMIC DNA]</scope>
    <source>
        <strain evidence="1 2">A2-S9</strain>
    </source>
</reference>
<comment type="caution">
    <text evidence="1">The sequence shown here is derived from an EMBL/GenBank/DDBJ whole genome shotgun (WGS) entry which is preliminary data.</text>
</comment>
<reference evidence="1 2" key="1">
    <citation type="submission" date="2017-09" db="EMBL/GenBank/DDBJ databases">
        <authorList>
            <person name="DeBolt S."/>
            <person name="Huntemann M."/>
            <person name="Clum A."/>
            <person name="Pillay M."/>
            <person name="Palaniappan K."/>
            <person name="Varghese N."/>
            <person name="Mikhailova N."/>
            <person name="Stamatis D."/>
            <person name="Reddy T."/>
            <person name="Daum C."/>
            <person name="Shapiro N."/>
            <person name="Ivanova N."/>
            <person name="Kyrpides N."/>
            <person name="Woyke T."/>
        </authorList>
    </citation>
    <scope>NUCLEOTIDE SEQUENCE [LARGE SCALE GENOMIC DNA]</scope>
    <source>
        <strain evidence="1 2">A2-S9</strain>
    </source>
</reference>
<proteinExistence type="predicted"/>
<evidence type="ECO:0000313" key="1">
    <source>
        <dbReference type="EMBL" id="PFG72064.1"/>
    </source>
</evidence>
<gene>
    <name evidence="1" type="ORF">DM05_2445</name>
</gene>
<sequence>MSTATASAVSENSRSTNQVYFQGTIATQAFKDDFPKHELKSDYWWVEATQRDLGIGNRRRIVVFQYLADPATLPSGRYTLKPDEPDERFSIIYMELNDAPPPAYTASRGTIEFIHNQQTNHVSGALDVYYVDVNMKDQRMQILFNV</sequence>
<dbReference type="RefSeq" id="WP_027606426.1">
    <property type="nucleotide sequence ID" value="NZ_PDJN01000001.1"/>
</dbReference>
<dbReference type="EMBL" id="PDJN01000001">
    <property type="protein sequence ID" value="PFG72064.1"/>
    <property type="molecule type" value="Genomic_DNA"/>
</dbReference>
<dbReference type="Proteomes" id="UP000221580">
    <property type="component" value="Unassembled WGS sequence"/>
</dbReference>
<dbReference type="AlphaFoldDB" id="A0A7Z1GUB3"/>
<organism evidence="1 2">
    <name type="scientific">Pseudomonas poae</name>
    <dbReference type="NCBI Taxonomy" id="200451"/>
    <lineage>
        <taxon>Bacteria</taxon>
        <taxon>Pseudomonadati</taxon>
        <taxon>Pseudomonadota</taxon>
        <taxon>Gammaproteobacteria</taxon>
        <taxon>Pseudomonadales</taxon>
        <taxon>Pseudomonadaceae</taxon>
        <taxon>Pseudomonas</taxon>
    </lineage>
</organism>
<name>A0A7Z1GUB3_9PSED</name>
<accession>A0A7Z1GUB3</accession>
<evidence type="ECO:0000313" key="2">
    <source>
        <dbReference type="Proteomes" id="UP000221580"/>
    </source>
</evidence>